<dbReference type="SMART" id="SM00382">
    <property type="entry name" value="AAA"/>
    <property type="match status" value="1"/>
</dbReference>
<dbReference type="InterPro" id="IPR003593">
    <property type="entry name" value="AAA+_ATPase"/>
</dbReference>
<dbReference type="InterPro" id="IPR001789">
    <property type="entry name" value="Sig_transdc_resp-reg_receiver"/>
</dbReference>
<dbReference type="Pfam" id="PF00072">
    <property type="entry name" value="Response_reg"/>
    <property type="match status" value="1"/>
</dbReference>
<dbReference type="InterPro" id="IPR002197">
    <property type="entry name" value="HTH_Fis"/>
</dbReference>
<keyword evidence="1" id="KW-0547">Nucleotide-binding</keyword>
<reference evidence="9" key="1">
    <citation type="submission" date="2022-10" db="EMBL/GenBank/DDBJ databases">
        <authorList>
            <person name="Koch H."/>
        </authorList>
    </citation>
    <scope>NUCLEOTIDE SEQUENCE</scope>
    <source>
        <strain evidence="9">DNF</strain>
    </source>
</reference>
<evidence type="ECO:0000256" key="4">
    <source>
        <dbReference type="ARBA" id="ARBA00023125"/>
    </source>
</evidence>
<dbReference type="InterPro" id="IPR002078">
    <property type="entry name" value="Sigma_54_int"/>
</dbReference>
<dbReference type="PROSITE" id="PS00688">
    <property type="entry name" value="SIGMA54_INTERACT_3"/>
    <property type="match status" value="1"/>
</dbReference>
<dbReference type="PROSITE" id="PS50045">
    <property type="entry name" value="SIGMA54_INTERACT_4"/>
    <property type="match status" value="1"/>
</dbReference>
<keyword evidence="5" id="KW-0804">Transcription</keyword>
<dbReference type="PRINTS" id="PR01590">
    <property type="entry name" value="HTHFIS"/>
</dbReference>
<organism evidence="9 10">
    <name type="scientific">Nitrospira tepida</name>
    <dbReference type="NCBI Taxonomy" id="2973512"/>
    <lineage>
        <taxon>Bacteria</taxon>
        <taxon>Pseudomonadati</taxon>
        <taxon>Nitrospirota</taxon>
        <taxon>Nitrospiria</taxon>
        <taxon>Nitrospirales</taxon>
        <taxon>Nitrospiraceae</taxon>
        <taxon>Nitrospira</taxon>
    </lineage>
</organism>
<dbReference type="InterPro" id="IPR025662">
    <property type="entry name" value="Sigma_54_int_dom_ATP-bd_1"/>
</dbReference>
<feature type="domain" description="Response regulatory" evidence="8">
    <location>
        <begin position="4"/>
        <end position="118"/>
    </location>
</feature>
<dbReference type="RefSeq" id="WP_289267775.1">
    <property type="nucleotide sequence ID" value="NZ_OX365700.1"/>
</dbReference>
<evidence type="ECO:0000256" key="6">
    <source>
        <dbReference type="PROSITE-ProRule" id="PRU00169"/>
    </source>
</evidence>
<dbReference type="Pfam" id="PF25601">
    <property type="entry name" value="AAA_lid_14"/>
    <property type="match status" value="1"/>
</dbReference>
<evidence type="ECO:0000259" key="7">
    <source>
        <dbReference type="PROSITE" id="PS50045"/>
    </source>
</evidence>
<keyword evidence="6" id="KW-0597">Phosphoprotein</keyword>
<dbReference type="PROSITE" id="PS50110">
    <property type="entry name" value="RESPONSE_REGULATORY"/>
    <property type="match status" value="1"/>
</dbReference>
<dbReference type="Gene3D" id="1.10.10.60">
    <property type="entry name" value="Homeodomain-like"/>
    <property type="match status" value="1"/>
</dbReference>
<dbReference type="Gene3D" id="3.40.50.300">
    <property type="entry name" value="P-loop containing nucleotide triphosphate hydrolases"/>
    <property type="match status" value="1"/>
</dbReference>
<dbReference type="GO" id="GO:0000160">
    <property type="term" value="P:phosphorelay signal transduction system"/>
    <property type="evidence" value="ECO:0007669"/>
    <property type="project" value="InterPro"/>
</dbReference>
<dbReference type="Proteomes" id="UP001179121">
    <property type="component" value="Chromosome"/>
</dbReference>
<name>A0AA86MXP4_9BACT</name>
<dbReference type="Gene3D" id="3.40.50.2300">
    <property type="match status" value="1"/>
</dbReference>
<dbReference type="SUPFAM" id="SSF46689">
    <property type="entry name" value="Homeodomain-like"/>
    <property type="match status" value="1"/>
</dbReference>
<keyword evidence="3" id="KW-0805">Transcription regulation</keyword>
<proteinExistence type="predicted"/>
<dbReference type="InterPro" id="IPR027417">
    <property type="entry name" value="P-loop_NTPase"/>
</dbReference>
<dbReference type="InterPro" id="IPR025944">
    <property type="entry name" value="Sigma_54_int_dom_CS"/>
</dbReference>
<dbReference type="EMBL" id="OX365700">
    <property type="protein sequence ID" value="CAI4030804.1"/>
    <property type="molecule type" value="Genomic_DNA"/>
</dbReference>
<dbReference type="PROSITE" id="PS00676">
    <property type="entry name" value="SIGMA54_INTERACT_2"/>
    <property type="match status" value="1"/>
</dbReference>
<evidence type="ECO:0000256" key="1">
    <source>
        <dbReference type="ARBA" id="ARBA00022741"/>
    </source>
</evidence>
<dbReference type="PANTHER" id="PTHR32071:SF113">
    <property type="entry name" value="ALGINATE BIOSYNTHESIS TRANSCRIPTIONAL REGULATORY PROTEIN ALGB"/>
    <property type="match status" value="1"/>
</dbReference>
<dbReference type="InterPro" id="IPR058031">
    <property type="entry name" value="AAA_lid_NorR"/>
</dbReference>
<keyword evidence="2" id="KW-0067">ATP-binding</keyword>
<dbReference type="FunFam" id="3.40.50.300:FF:000006">
    <property type="entry name" value="DNA-binding transcriptional regulator NtrC"/>
    <property type="match status" value="1"/>
</dbReference>
<dbReference type="InterPro" id="IPR009057">
    <property type="entry name" value="Homeodomain-like_sf"/>
</dbReference>
<dbReference type="PROSITE" id="PS00675">
    <property type="entry name" value="SIGMA54_INTERACT_1"/>
    <property type="match status" value="1"/>
</dbReference>
<dbReference type="InterPro" id="IPR025943">
    <property type="entry name" value="Sigma_54_int_dom_ATP-bd_2"/>
</dbReference>
<evidence type="ECO:0000256" key="3">
    <source>
        <dbReference type="ARBA" id="ARBA00023015"/>
    </source>
</evidence>
<dbReference type="KEGG" id="nti:DNFV4_01234"/>
<evidence type="ECO:0000256" key="5">
    <source>
        <dbReference type="ARBA" id="ARBA00023163"/>
    </source>
</evidence>
<dbReference type="PANTHER" id="PTHR32071">
    <property type="entry name" value="TRANSCRIPTIONAL REGULATORY PROTEIN"/>
    <property type="match status" value="1"/>
</dbReference>
<dbReference type="GO" id="GO:0043565">
    <property type="term" value="F:sequence-specific DNA binding"/>
    <property type="evidence" value="ECO:0007669"/>
    <property type="project" value="InterPro"/>
</dbReference>
<evidence type="ECO:0000256" key="2">
    <source>
        <dbReference type="ARBA" id="ARBA00022840"/>
    </source>
</evidence>
<dbReference type="Pfam" id="PF00158">
    <property type="entry name" value="Sigma54_activat"/>
    <property type="match status" value="1"/>
</dbReference>
<dbReference type="Pfam" id="PF02954">
    <property type="entry name" value="HTH_8"/>
    <property type="match status" value="1"/>
</dbReference>
<sequence length="462" mass="51348">MQITIFVTDDEPAIRSAIVKRLSRKKHRVVGYESGDALLAAVEHEIPDLILLDLKMPGLSGLDTLKKVRPLAPQALIIMLTAYGTVQGAVEAMKLGAYDFLIKTVDLDGIEPVLARAIDLLGLRLRLEEEGRDQDSQYALSNLEANSPLMQQILAQARDVASSARSTVLLLGETGTGKEFLARVLHHNGARARGPFIGVNCTAIPKDLFESELFGFERGAFTGASQRKIGLLEKSEGGTLFLDEIGDLDLAMQGKLLRVLQERSFRRLGGTDDIGVDFRLIAATNRDLKKAVASGLFREDLFFRLNVMTFELPPLRKRVEDILPLCRRALFRYGKEFGKDVMEIEPDAAAMLQQYAYPGNIRELENIIERAMIFCQGQMLTADHLPAELRNRVGQTAVTVVQGEEQLLRVEAKLGKQSLADIEQAIIQEVLRLSDYNKTAAAKHLGLTRFALDRRLRKAEDE</sequence>
<dbReference type="AlphaFoldDB" id="A0AA86MXP4"/>
<keyword evidence="10" id="KW-1185">Reference proteome</keyword>
<protein>
    <submittedName>
        <fullName evidence="9">Regulatory protein AtoC</fullName>
    </submittedName>
</protein>
<feature type="modified residue" description="4-aspartylphosphate" evidence="6">
    <location>
        <position position="53"/>
    </location>
</feature>
<dbReference type="Gene3D" id="1.10.8.60">
    <property type="match status" value="1"/>
</dbReference>
<dbReference type="SMART" id="SM00448">
    <property type="entry name" value="REC"/>
    <property type="match status" value="1"/>
</dbReference>
<feature type="domain" description="Sigma-54 factor interaction" evidence="7">
    <location>
        <begin position="143"/>
        <end position="373"/>
    </location>
</feature>
<evidence type="ECO:0000259" key="8">
    <source>
        <dbReference type="PROSITE" id="PS50110"/>
    </source>
</evidence>
<evidence type="ECO:0000313" key="9">
    <source>
        <dbReference type="EMBL" id="CAI4030804.1"/>
    </source>
</evidence>
<dbReference type="InterPro" id="IPR011006">
    <property type="entry name" value="CheY-like_superfamily"/>
</dbReference>
<dbReference type="CDD" id="cd00009">
    <property type="entry name" value="AAA"/>
    <property type="match status" value="1"/>
</dbReference>
<dbReference type="GO" id="GO:0006355">
    <property type="term" value="P:regulation of DNA-templated transcription"/>
    <property type="evidence" value="ECO:0007669"/>
    <property type="project" value="InterPro"/>
</dbReference>
<dbReference type="GO" id="GO:0005524">
    <property type="term" value="F:ATP binding"/>
    <property type="evidence" value="ECO:0007669"/>
    <property type="project" value="UniProtKB-KW"/>
</dbReference>
<keyword evidence="4" id="KW-0238">DNA-binding</keyword>
<dbReference type="SUPFAM" id="SSF52172">
    <property type="entry name" value="CheY-like"/>
    <property type="match status" value="1"/>
</dbReference>
<gene>
    <name evidence="9" type="ORF">DNFV4_01234</name>
</gene>
<dbReference type="SUPFAM" id="SSF52540">
    <property type="entry name" value="P-loop containing nucleoside triphosphate hydrolases"/>
    <property type="match status" value="1"/>
</dbReference>
<evidence type="ECO:0000313" key="10">
    <source>
        <dbReference type="Proteomes" id="UP001179121"/>
    </source>
</evidence>
<accession>A0AA86MXP4</accession>